<feature type="domain" description="Secretion system C-terminal sorting" evidence="3">
    <location>
        <begin position="536"/>
        <end position="604"/>
    </location>
</feature>
<dbReference type="EMBL" id="CP052909">
    <property type="protein sequence ID" value="QNJ98902.1"/>
    <property type="molecule type" value="Genomic_DNA"/>
</dbReference>
<proteinExistence type="predicted"/>
<gene>
    <name evidence="4" type="ORF">ALE3EI_2363</name>
</gene>
<organism evidence="4 5">
    <name type="scientific">Constantimarinum furrinae</name>
    <dbReference type="NCBI Taxonomy" id="2562285"/>
    <lineage>
        <taxon>Bacteria</taxon>
        <taxon>Pseudomonadati</taxon>
        <taxon>Bacteroidota</taxon>
        <taxon>Flavobacteriia</taxon>
        <taxon>Flavobacteriales</taxon>
        <taxon>Flavobacteriaceae</taxon>
        <taxon>Altibacter/Constantimarinum group</taxon>
        <taxon>Constantimarinum</taxon>
    </lineage>
</organism>
<dbReference type="RefSeq" id="WP_186988936.1">
    <property type="nucleotide sequence ID" value="NZ_CP052909.1"/>
</dbReference>
<dbReference type="Pfam" id="PF18962">
    <property type="entry name" value="Por_Secre_tail"/>
    <property type="match status" value="1"/>
</dbReference>
<dbReference type="KEGG" id="alti:ALE3EI_2363"/>
<accession>A0A7G8PX36</accession>
<evidence type="ECO:0000313" key="5">
    <source>
        <dbReference type="Proteomes" id="UP000515514"/>
    </source>
</evidence>
<evidence type="ECO:0000256" key="2">
    <source>
        <dbReference type="SAM" id="SignalP"/>
    </source>
</evidence>
<keyword evidence="5" id="KW-1185">Reference proteome</keyword>
<name>A0A7G8PX36_9FLAO</name>
<feature type="signal peptide" evidence="2">
    <location>
        <begin position="1"/>
        <end position="18"/>
    </location>
</feature>
<evidence type="ECO:0000313" key="4">
    <source>
        <dbReference type="EMBL" id="QNJ98902.1"/>
    </source>
</evidence>
<sequence>MKNLLLSAMLITSVSSIAQLYVTPNGATDSYVYVNDEVLFVEQDVNLVENNAGTTRASIYLRNQSQLIQGSTSSANSGTGYISIMQNAPADDAWDYSFWSSPVGNQALGASGNENFGILRIHDSLSVTNSIAATTTAAHNGTVSPMRISRRWLYKHPAGVNNWQSINNNYIVDPGLGFTMKGLGTTNHNQIYDFRGRPNNGDITVAVINNAHTLSGNPYPSALDLNRVFYEPGNNEINEFWFWDEDRTINSHLFVANKGGYGTWVPGASDPNGTNPGTYVPAVFLNYDAGGNPSGGSTGTGNSYQRRFSPVGQGFMIYADGTGDITFRNSHRRYIIEGAANNSQYRNPVTGDPVTGINTQPSIRPADNRLPHYRINTIFGESHTRQLVLAFSPESTDGFDRGYDGRSPADATSDAFFPVTFNSEIKPFVINTVPFEVSKVIPLTVKIANEFTKLEVIAVERINTNQRAYLLDAATNLRQRITEGYSADVNLDPGVYENRFYIVFTNGSDISASAEPDQQTLIRESIIENVDVFQNNPATQLEISNPEGYTLKDASVYDMAGKLVIHEKNLGDSSRYAFSTANLSDGIYLVKLTTKEDVVVDYKVTVHNKR</sequence>
<reference evidence="4 5" key="1">
    <citation type="submission" date="2020-04" db="EMBL/GenBank/DDBJ databases">
        <title>Genome sequence of Altibacter aquimarinus strain ALE3EI.</title>
        <authorList>
            <person name="Oh H.-M."/>
            <person name="Jang D."/>
        </authorList>
    </citation>
    <scope>NUCLEOTIDE SEQUENCE [LARGE SCALE GENOMIC DNA]</scope>
    <source>
        <strain evidence="4 5">ALE3EI</strain>
    </source>
</reference>
<dbReference type="Proteomes" id="UP000515514">
    <property type="component" value="Chromosome"/>
</dbReference>
<evidence type="ECO:0000259" key="3">
    <source>
        <dbReference type="Pfam" id="PF18962"/>
    </source>
</evidence>
<dbReference type="InterPro" id="IPR026444">
    <property type="entry name" value="Secre_tail"/>
</dbReference>
<keyword evidence="1 2" id="KW-0732">Signal</keyword>
<evidence type="ECO:0000256" key="1">
    <source>
        <dbReference type="ARBA" id="ARBA00022729"/>
    </source>
</evidence>
<protein>
    <recommendedName>
        <fullName evidence="3">Secretion system C-terminal sorting domain-containing protein</fullName>
    </recommendedName>
</protein>
<dbReference type="AlphaFoldDB" id="A0A7G8PX36"/>
<feature type="chain" id="PRO_5028942430" description="Secretion system C-terminal sorting domain-containing protein" evidence="2">
    <location>
        <begin position="19"/>
        <end position="610"/>
    </location>
</feature>
<dbReference type="NCBIfam" id="TIGR04183">
    <property type="entry name" value="Por_Secre_tail"/>
    <property type="match status" value="1"/>
</dbReference>